<dbReference type="PANTHER" id="PTHR10000">
    <property type="entry name" value="PHOSPHOSERINE PHOSPHATASE"/>
    <property type="match status" value="1"/>
</dbReference>
<organism evidence="1 2">
    <name type="scientific">Parablautia intestinalis</name>
    <dbReference type="NCBI Taxonomy" id="2320100"/>
    <lineage>
        <taxon>Bacteria</taxon>
        <taxon>Bacillati</taxon>
        <taxon>Bacillota</taxon>
        <taxon>Clostridia</taxon>
        <taxon>Lachnospirales</taxon>
        <taxon>Lachnospiraceae</taxon>
        <taxon>Parablautia</taxon>
    </lineage>
</organism>
<accession>A0A3A9AM22</accession>
<dbReference type="SUPFAM" id="SSF56784">
    <property type="entry name" value="HAD-like"/>
    <property type="match status" value="1"/>
</dbReference>
<dbReference type="Pfam" id="PF08282">
    <property type="entry name" value="Hydrolase_3"/>
    <property type="match status" value="1"/>
</dbReference>
<dbReference type="GO" id="GO:0000287">
    <property type="term" value="F:magnesium ion binding"/>
    <property type="evidence" value="ECO:0007669"/>
    <property type="project" value="TreeGrafter"/>
</dbReference>
<dbReference type="Gene3D" id="3.40.50.1000">
    <property type="entry name" value="HAD superfamily/HAD-like"/>
    <property type="match status" value="1"/>
</dbReference>
<keyword evidence="2" id="KW-1185">Reference proteome</keyword>
<gene>
    <name evidence="1" type="ORF">D7V94_07195</name>
</gene>
<sequence length="278" mass="31566">MEKILYVTDLDGTLLNRNDRINPISIKIINDLTEKGMLFTYATARSLVSARVVTEGLSAKIPVIAYNGAFIFQPDTGEILSQEKFTPEEMSEVKAVLDNFHISPLIYAFIDGVERVSWLTGKENDGVRRYLGRRKGDRRLNPVTGDGKLYQGDMFYFTCIGEKGELQPVYDYFSQNDKYRCTLQQELYRPEYWCEIMPAIASKAYAIKKLKKMWGCDKVISFGDAVNDIPMFEISDEAYAVENAVEELKAVADGIIESNENDGVAKWLKEHITVNGYD</sequence>
<dbReference type="GO" id="GO:0005829">
    <property type="term" value="C:cytosol"/>
    <property type="evidence" value="ECO:0007669"/>
    <property type="project" value="TreeGrafter"/>
</dbReference>
<comment type="caution">
    <text evidence="1">The sequence shown here is derived from an EMBL/GenBank/DDBJ whole genome shotgun (WGS) entry which is preliminary data.</text>
</comment>
<proteinExistence type="predicted"/>
<protein>
    <submittedName>
        <fullName evidence="1">HAD family hydrolase</fullName>
    </submittedName>
</protein>
<reference evidence="1 2" key="1">
    <citation type="submission" date="2018-09" db="EMBL/GenBank/DDBJ databases">
        <title>Murine metabolic-syndrome-specific gut microbial biobank.</title>
        <authorList>
            <person name="Liu C."/>
        </authorList>
    </citation>
    <scope>NUCLEOTIDE SEQUENCE [LARGE SCALE GENOMIC DNA]</scope>
    <source>
        <strain evidence="1 2">0.1xD8-82</strain>
    </source>
</reference>
<evidence type="ECO:0000313" key="2">
    <source>
        <dbReference type="Proteomes" id="UP000280696"/>
    </source>
</evidence>
<dbReference type="InterPro" id="IPR036412">
    <property type="entry name" value="HAD-like_sf"/>
</dbReference>
<dbReference type="NCBIfam" id="TIGR00099">
    <property type="entry name" value="Cof-subfamily"/>
    <property type="match status" value="1"/>
</dbReference>
<name>A0A3A9AM22_9FIRM</name>
<dbReference type="OrthoDB" id="9810101at2"/>
<dbReference type="RefSeq" id="WP_120468236.1">
    <property type="nucleotide sequence ID" value="NZ_RAYQ01000005.1"/>
</dbReference>
<dbReference type="Gene3D" id="3.30.1240.10">
    <property type="match status" value="1"/>
</dbReference>
<dbReference type="InterPro" id="IPR000150">
    <property type="entry name" value="Cof"/>
</dbReference>
<dbReference type="PANTHER" id="PTHR10000:SF8">
    <property type="entry name" value="HAD SUPERFAMILY HYDROLASE-LIKE, TYPE 3"/>
    <property type="match status" value="1"/>
</dbReference>
<dbReference type="GO" id="GO:0016791">
    <property type="term" value="F:phosphatase activity"/>
    <property type="evidence" value="ECO:0007669"/>
    <property type="project" value="TreeGrafter"/>
</dbReference>
<evidence type="ECO:0000313" key="1">
    <source>
        <dbReference type="EMBL" id="RKI92447.1"/>
    </source>
</evidence>
<dbReference type="EMBL" id="RAYQ01000005">
    <property type="protein sequence ID" value="RKI92447.1"/>
    <property type="molecule type" value="Genomic_DNA"/>
</dbReference>
<dbReference type="AlphaFoldDB" id="A0A3A9AM22"/>
<keyword evidence="1" id="KW-0378">Hydrolase</keyword>
<dbReference type="Proteomes" id="UP000280696">
    <property type="component" value="Unassembled WGS sequence"/>
</dbReference>
<dbReference type="InterPro" id="IPR023214">
    <property type="entry name" value="HAD_sf"/>
</dbReference>